<evidence type="ECO:0000313" key="2">
    <source>
        <dbReference type="Proteomes" id="UP000735302"/>
    </source>
</evidence>
<evidence type="ECO:0000313" key="1">
    <source>
        <dbReference type="EMBL" id="GFN90975.1"/>
    </source>
</evidence>
<accession>A0AAV3Z533</accession>
<sequence length="255" mass="29759">MFVAALSCFNEMLTEPYWNLMQSNRYFAPKHAFILGYLRDASHNGLQVTKNIQLKTELSLVVFRCQLGDFLDGGIFWRKDRARGSANIRLFGDLDFDMQKRRHASLHFRSSLKMWKRNKTSSFVNKKKITKKKKTSARQKLVTKAIRCAPEWRERSKEEQIKVMEKVKQKLAANKAEKQKTAFKIFMKNAIILDSFIQFLGVCSTTEELDDLMELPNALEALHARVRYRKFCRGENIQVTGSLRTLYARLSQHLV</sequence>
<comment type="caution">
    <text evidence="1">The sequence shown here is derived from an EMBL/GenBank/DDBJ whole genome shotgun (WGS) entry which is preliminary data.</text>
</comment>
<protein>
    <submittedName>
        <fullName evidence="1">Uncharacterized protein</fullName>
    </submittedName>
</protein>
<keyword evidence="2" id="KW-1185">Reference proteome</keyword>
<reference evidence="1 2" key="1">
    <citation type="journal article" date="2021" name="Elife">
        <title>Chloroplast acquisition without the gene transfer in kleptoplastic sea slugs, Plakobranchus ocellatus.</title>
        <authorList>
            <person name="Maeda T."/>
            <person name="Takahashi S."/>
            <person name="Yoshida T."/>
            <person name="Shimamura S."/>
            <person name="Takaki Y."/>
            <person name="Nagai Y."/>
            <person name="Toyoda A."/>
            <person name="Suzuki Y."/>
            <person name="Arimoto A."/>
            <person name="Ishii H."/>
            <person name="Satoh N."/>
            <person name="Nishiyama T."/>
            <person name="Hasebe M."/>
            <person name="Maruyama T."/>
            <person name="Minagawa J."/>
            <person name="Obokata J."/>
            <person name="Shigenobu S."/>
        </authorList>
    </citation>
    <scope>NUCLEOTIDE SEQUENCE [LARGE SCALE GENOMIC DNA]</scope>
</reference>
<name>A0AAV3Z533_9GAST</name>
<dbReference type="Proteomes" id="UP000735302">
    <property type="component" value="Unassembled WGS sequence"/>
</dbReference>
<proteinExistence type="predicted"/>
<dbReference type="EMBL" id="BLXT01002074">
    <property type="protein sequence ID" value="GFN90975.1"/>
    <property type="molecule type" value="Genomic_DNA"/>
</dbReference>
<organism evidence="1 2">
    <name type="scientific">Plakobranchus ocellatus</name>
    <dbReference type="NCBI Taxonomy" id="259542"/>
    <lineage>
        <taxon>Eukaryota</taxon>
        <taxon>Metazoa</taxon>
        <taxon>Spiralia</taxon>
        <taxon>Lophotrochozoa</taxon>
        <taxon>Mollusca</taxon>
        <taxon>Gastropoda</taxon>
        <taxon>Heterobranchia</taxon>
        <taxon>Euthyneura</taxon>
        <taxon>Panpulmonata</taxon>
        <taxon>Sacoglossa</taxon>
        <taxon>Placobranchoidea</taxon>
        <taxon>Plakobranchidae</taxon>
        <taxon>Plakobranchus</taxon>
    </lineage>
</organism>
<dbReference type="AlphaFoldDB" id="A0AAV3Z533"/>
<gene>
    <name evidence="1" type="ORF">PoB_001748100</name>
</gene>